<accession>A0ABT5D699</accession>
<dbReference type="RefSeq" id="WP_272137508.1">
    <property type="nucleotide sequence ID" value="NZ_JAQNDM010000002.1"/>
</dbReference>
<comment type="caution">
    <text evidence="1">The sequence shown here is derived from an EMBL/GenBank/DDBJ whole genome shotgun (WGS) entry which is preliminary data.</text>
</comment>
<name>A0ABT5D699_9BACT</name>
<dbReference type="Proteomes" id="UP001221838">
    <property type="component" value="Unassembled WGS sequence"/>
</dbReference>
<evidence type="ECO:0000313" key="1">
    <source>
        <dbReference type="EMBL" id="MDC0709184.1"/>
    </source>
</evidence>
<organism evidence="1 2">
    <name type="scientific">Stigmatella ashevillensis</name>
    <dbReference type="NCBI Taxonomy" id="2995309"/>
    <lineage>
        <taxon>Bacteria</taxon>
        <taxon>Pseudomonadati</taxon>
        <taxon>Myxococcota</taxon>
        <taxon>Myxococcia</taxon>
        <taxon>Myxococcales</taxon>
        <taxon>Cystobacterineae</taxon>
        <taxon>Archangiaceae</taxon>
        <taxon>Stigmatella</taxon>
    </lineage>
</organism>
<evidence type="ECO:0000313" key="2">
    <source>
        <dbReference type="Proteomes" id="UP001221838"/>
    </source>
</evidence>
<sequence>MSKRLEAGRFRVPEPVEGQAAVHLEAGQLAEVLSLVETGSVVRQGPVH</sequence>
<proteinExistence type="predicted"/>
<protein>
    <submittedName>
        <fullName evidence="1">Uncharacterized protein</fullName>
    </submittedName>
</protein>
<dbReference type="EMBL" id="JAQNDM010000002">
    <property type="protein sequence ID" value="MDC0709184.1"/>
    <property type="molecule type" value="Genomic_DNA"/>
</dbReference>
<keyword evidence="2" id="KW-1185">Reference proteome</keyword>
<reference evidence="1 2" key="1">
    <citation type="submission" date="2022-11" db="EMBL/GenBank/DDBJ databases">
        <title>Minimal conservation of predation-associated metabolite biosynthetic gene clusters underscores biosynthetic potential of Myxococcota including descriptions for ten novel species: Archangium lansinium sp. nov., Myxococcus landrumus sp. nov., Nannocystis bai.</title>
        <authorList>
            <person name="Ahearne A."/>
            <person name="Stevens C."/>
            <person name="Dowd S."/>
        </authorList>
    </citation>
    <scope>NUCLEOTIDE SEQUENCE [LARGE SCALE GENOMIC DNA]</scope>
    <source>
        <strain evidence="1 2">NCWAL01</strain>
    </source>
</reference>
<gene>
    <name evidence="1" type="ORF">POL68_11985</name>
</gene>